<comment type="caution">
    <text evidence="1">The sequence shown here is derived from an EMBL/GenBank/DDBJ whole genome shotgun (WGS) entry which is preliminary data.</text>
</comment>
<dbReference type="AlphaFoldDB" id="X1TWF2"/>
<protein>
    <recommendedName>
        <fullName evidence="2">Dockerin domain-containing protein</fullName>
    </recommendedName>
</protein>
<proteinExistence type="predicted"/>
<dbReference type="InterPro" id="IPR036852">
    <property type="entry name" value="Peptidase_S8/S53_dom_sf"/>
</dbReference>
<dbReference type="Gene3D" id="3.40.50.200">
    <property type="entry name" value="Peptidase S8/S53 domain"/>
    <property type="match status" value="1"/>
</dbReference>
<organism evidence="1">
    <name type="scientific">marine sediment metagenome</name>
    <dbReference type="NCBI Taxonomy" id="412755"/>
    <lineage>
        <taxon>unclassified sequences</taxon>
        <taxon>metagenomes</taxon>
        <taxon>ecological metagenomes</taxon>
    </lineage>
</organism>
<dbReference type="EMBL" id="BARW01026812">
    <property type="protein sequence ID" value="GAJ09564.1"/>
    <property type="molecule type" value="Genomic_DNA"/>
</dbReference>
<reference evidence="1" key="1">
    <citation type="journal article" date="2014" name="Front. Microbiol.">
        <title>High frequency of phylogenetically diverse reductive dehalogenase-homologous genes in deep subseafloor sedimentary metagenomes.</title>
        <authorList>
            <person name="Kawai M."/>
            <person name="Futagami T."/>
            <person name="Toyoda A."/>
            <person name="Takaki Y."/>
            <person name="Nishi S."/>
            <person name="Hori S."/>
            <person name="Arai W."/>
            <person name="Tsubouchi T."/>
            <person name="Morono Y."/>
            <person name="Uchiyama I."/>
            <person name="Ito T."/>
            <person name="Fujiyama A."/>
            <person name="Inagaki F."/>
            <person name="Takami H."/>
        </authorList>
    </citation>
    <scope>NUCLEOTIDE SEQUENCE</scope>
    <source>
        <strain evidence="1">Expedition CK06-06</strain>
    </source>
</reference>
<name>X1TWF2_9ZZZZ</name>
<sequence length="87" mass="9778">ALQNSARDLGQDGWDEEYGWGLVDAYAALNYYHIPGDFDYNGSVDLDDLRTLASHWLGDEPLVDIAPPERDGIVNFLDFAKFAQGWN</sequence>
<evidence type="ECO:0008006" key="2">
    <source>
        <dbReference type="Google" id="ProtNLM"/>
    </source>
</evidence>
<dbReference type="GO" id="GO:0004252">
    <property type="term" value="F:serine-type endopeptidase activity"/>
    <property type="evidence" value="ECO:0007669"/>
    <property type="project" value="InterPro"/>
</dbReference>
<gene>
    <name evidence="1" type="ORF">S12H4_43650</name>
</gene>
<feature type="non-terminal residue" evidence="1">
    <location>
        <position position="1"/>
    </location>
</feature>
<dbReference type="SUPFAM" id="SSF52743">
    <property type="entry name" value="Subtilisin-like"/>
    <property type="match status" value="1"/>
</dbReference>
<evidence type="ECO:0000313" key="1">
    <source>
        <dbReference type="EMBL" id="GAJ09564.1"/>
    </source>
</evidence>
<accession>X1TWF2</accession>
<dbReference type="GO" id="GO:0006508">
    <property type="term" value="P:proteolysis"/>
    <property type="evidence" value="ECO:0007669"/>
    <property type="project" value="InterPro"/>
</dbReference>